<gene>
    <name evidence="7" type="ORF">VC03_01295</name>
</gene>
<dbReference type="InterPro" id="IPR016446">
    <property type="entry name" value="Flavin_OxRdtase_Frp"/>
</dbReference>
<dbReference type="Gene3D" id="3.40.109.10">
    <property type="entry name" value="NADH Oxidase"/>
    <property type="match status" value="1"/>
</dbReference>
<dbReference type="HOGENOM" id="CLU_070764_0_3_0"/>
<dbReference type="Proteomes" id="UP000033103">
    <property type="component" value="Chromosome"/>
</dbReference>
<dbReference type="KEGG" id="sns:VC03_01295"/>
<dbReference type="PATRIC" id="fig|1069640.6.peg.245"/>
<evidence type="ECO:0000259" key="6">
    <source>
        <dbReference type="Pfam" id="PF00881"/>
    </source>
</evidence>
<name>A0A0E3ZAD5_9FUSO</name>
<evidence type="ECO:0000256" key="5">
    <source>
        <dbReference type="PIRNR" id="PIRNR005426"/>
    </source>
</evidence>
<dbReference type="GO" id="GO:0016491">
    <property type="term" value="F:oxidoreductase activity"/>
    <property type="evidence" value="ECO:0007669"/>
    <property type="project" value="UniProtKB-UniRule"/>
</dbReference>
<feature type="domain" description="Nitroreductase" evidence="6">
    <location>
        <begin position="7"/>
        <end position="161"/>
    </location>
</feature>
<dbReference type="PANTHER" id="PTHR43425:SF2">
    <property type="entry name" value="OXYGEN-INSENSITIVE NADPH NITROREDUCTASE"/>
    <property type="match status" value="1"/>
</dbReference>
<protein>
    <recommendedName>
        <fullName evidence="6">Nitroreductase domain-containing protein</fullName>
    </recommendedName>
</protein>
<dbReference type="RefSeq" id="WP_046328316.1">
    <property type="nucleotide sequence ID" value="NZ_CP011280.1"/>
</dbReference>
<dbReference type="OrthoDB" id="9775805at2"/>
<dbReference type="Pfam" id="PF00881">
    <property type="entry name" value="Nitroreductase"/>
    <property type="match status" value="1"/>
</dbReference>
<evidence type="ECO:0000256" key="1">
    <source>
        <dbReference type="ARBA" id="ARBA00008366"/>
    </source>
</evidence>
<evidence type="ECO:0000313" key="7">
    <source>
        <dbReference type="EMBL" id="AKC95210.1"/>
    </source>
</evidence>
<keyword evidence="4 5" id="KW-0560">Oxidoreductase</keyword>
<dbReference type="EMBL" id="CP011280">
    <property type="protein sequence ID" value="AKC95210.1"/>
    <property type="molecule type" value="Genomic_DNA"/>
</dbReference>
<keyword evidence="8" id="KW-1185">Reference proteome</keyword>
<dbReference type="AlphaFoldDB" id="A0A0E3ZAD5"/>
<dbReference type="PIRSF" id="PIRSF005426">
    <property type="entry name" value="Frp"/>
    <property type="match status" value="1"/>
</dbReference>
<proteinExistence type="inferred from homology"/>
<reference evidence="7 8" key="1">
    <citation type="journal article" date="2012" name="BMC Genomics">
        <title>Genomic sequence analysis and characterization of Sneathia amnii sp. nov.</title>
        <authorList>
            <consortium name="Vaginal Microbiome Consortium (additional members)"/>
            <person name="Harwich M.D.Jr."/>
            <person name="Serrano M.G."/>
            <person name="Fettweis J.M."/>
            <person name="Alves J.M."/>
            <person name="Reimers M.A."/>
            <person name="Buck G.A."/>
            <person name="Jefferson K.K."/>
        </authorList>
    </citation>
    <scope>NUCLEOTIDE SEQUENCE [LARGE SCALE GENOMIC DNA]</scope>
    <source>
        <strain evidence="7 8">SN35</strain>
    </source>
</reference>
<accession>A0A0E3ZAD5</accession>
<keyword evidence="2 5" id="KW-0285">Flavoprotein</keyword>
<dbReference type="InterPro" id="IPR029479">
    <property type="entry name" value="Nitroreductase"/>
</dbReference>
<sequence length="227" mass="25599">MDLLEAIKNRKSIRKFTDESIKKEDLEEIIEVARRAPSSVNGQQISLVYTTDKNIIEKIAHLSGGQAQIRDCSCFITLIGDYYRDKVYLESVGKELTEDIQRLREVAMVDAGIMALTINYVAMAKGYGCTIIGGVKDNPEQIAELLNLPKNTIVALGITIGVPTKESLEGTLKPRIKKEAFAMEDKYNKEVQVNAVKDYEKVLDKWFKDINVEQPLFGDVISRFYSK</sequence>
<keyword evidence="5" id="KW-0521">NADP</keyword>
<keyword evidence="3 5" id="KW-0288">FMN</keyword>
<dbReference type="SUPFAM" id="SSF55469">
    <property type="entry name" value="FMN-dependent nitroreductase-like"/>
    <property type="match status" value="1"/>
</dbReference>
<evidence type="ECO:0000256" key="2">
    <source>
        <dbReference type="ARBA" id="ARBA00022630"/>
    </source>
</evidence>
<dbReference type="PANTHER" id="PTHR43425">
    <property type="entry name" value="OXYGEN-INSENSITIVE NADPH NITROREDUCTASE"/>
    <property type="match status" value="1"/>
</dbReference>
<dbReference type="InterPro" id="IPR000415">
    <property type="entry name" value="Nitroreductase-like"/>
</dbReference>
<evidence type="ECO:0000256" key="4">
    <source>
        <dbReference type="ARBA" id="ARBA00023002"/>
    </source>
</evidence>
<comment type="similarity">
    <text evidence="1 5">Belongs to the flavin oxidoreductase frp family.</text>
</comment>
<organism evidence="7 8">
    <name type="scientific">Sneathia vaginalis</name>
    <dbReference type="NCBI Taxonomy" id="187101"/>
    <lineage>
        <taxon>Bacteria</taxon>
        <taxon>Fusobacteriati</taxon>
        <taxon>Fusobacteriota</taxon>
        <taxon>Fusobacteriia</taxon>
        <taxon>Fusobacteriales</taxon>
        <taxon>Leptotrichiaceae</taxon>
        <taxon>Sneathia</taxon>
    </lineage>
</organism>
<dbReference type="STRING" id="187101.VC03_01295"/>
<evidence type="ECO:0000256" key="3">
    <source>
        <dbReference type="ARBA" id="ARBA00022643"/>
    </source>
</evidence>
<evidence type="ECO:0000313" key="8">
    <source>
        <dbReference type="Proteomes" id="UP000033103"/>
    </source>
</evidence>